<feature type="compositionally biased region" description="Polar residues" evidence="2">
    <location>
        <begin position="91"/>
        <end position="110"/>
    </location>
</feature>
<feature type="region of interest" description="Disordered" evidence="2">
    <location>
        <begin position="164"/>
        <end position="190"/>
    </location>
</feature>
<keyword evidence="4" id="KW-1185">Reference proteome</keyword>
<evidence type="ECO:0000313" key="3">
    <source>
        <dbReference type="EMBL" id="CDW82024.1"/>
    </source>
</evidence>
<feature type="region of interest" description="Disordered" evidence="2">
    <location>
        <begin position="893"/>
        <end position="916"/>
    </location>
</feature>
<feature type="region of interest" description="Disordered" evidence="2">
    <location>
        <begin position="455"/>
        <end position="481"/>
    </location>
</feature>
<evidence type="ECO:0000256" key="1">
    <source>
        <dbReference type="SAM" id="Coils"/>
    </source>
</evidence>
<dbReference type="InParanoid" id="A0A078AIH9"/>
<feature type="compositionally biased region" description="Basic and acidic residues" evidence="2">
    <location>
        <begin position="455"/>
        <end position="468"/>
    </location>
</feature>
<feature type="compositionally biased region" description="Polar residues" evidence="2">
    <location>
        <begin position="1178"/>
        <end position="1188"/>
    </location>
</feature>
<feature type="region of interest" description="Disordered" evidence="2">
    <location>
        <begin position="246"/>
        <end position="265"/>
    </location>
</feature>
<feature type="compositionally biased region" description="Polar residues" evidence="2">
    <location>
        <begin position="49"/>
        <end position="63"/>
    </location>
</feature>
<evidence type="ECO:0000256" key="2">
    <source>
        <dbReference type="SAM" id="MobiDB-lite"/>
    </source>
</evidence>
<feature type="compositionally biased region" description="Polar residues" evidence="2">
    <location>
        <begin position="206"/>
        <end position="216"/>
    </location>
</feature>
<feature type="coiled-coil region" evidence="1">
    <location>
        <begin position="918"/>
        <end position="1022"/>
    </location>
</feature>
<organism evidence="3 4">
    <name type="scientific">Stylonychia lemnae</name>
    <name type="common">Ciliate</name>
    <dbReference type="NCBI Taxonomy" id="5949"/>
    <lineage>
        <taxon>Eukaryota</taxon>
        <taxon>Sar</taxon>
        <taxon>Alveolata</taxon>
        <taxon>Ciliophora</taxon>
        <taxon>Intramacronucleata</taxon>
        <taxon>Spirotrichea</taxon>
        <taxon>Stichotrichia</taxon>
        <taxon>Sporadotrichida</taxon>
        <taxon>Oxytrichidae</taxon>
        <taxon>Stylonychinae</taxon>
        <taxon>Stylonychia</taxon>
    </lineage>
</organism>
<proteinExistence type="predicted"/>
<reference evidence="3 4" key="1">
    <citation type="submission" date="2014-06" db="EMBL/GenBank/DDBJ databases">
        <authorList>
            <person name="Swart Estienne"/>
        </authorList>
    </citation>
    <scope>NUCLEOTIDE SEQUENCE [LARGE SCALE GENOMIC DNA]</scope>
    <source>
        <strain evidence="3 4">130c</strain>
    </source>
</reference>
<feature type="region of interest" description="Disordered" evidence="2">
    <location>
        <begin position="203"/>
        <end position="233"/>
    </location>
</feature>
<feature type="coiled-coil region" evidence="1">
    <location>
        <begin position="807"/>
        <end position="841"/>
    </location>
</feature>
<dbReference type="EMBL" id="CCKQ01010503">
    <property type="protein sequence ID" value="CDW82024.1"/>
    <property type="molecule type" value="Genomic_DNA"/>
</dbReference>
<feature type="compositionally biased region" description="Acidic residues" evidence="2">
    <location>
        <begin position="249"/>
        <end position="262"/>
    </location>
</feature>
<feature type="compositionally biased region" description="Polar residues" evidence="2">
    <location>
        <begin position="893"/>
        <end position="906"/>
    </location>
</feature>
<dbReference type="OMA" id="VIEVYSE"/>
<accession>A0A078AIH9</accession>
<keyword evidence="1" id="KW-0175">Coiled coil</keyword>
<feature type="region of interest" description="Disordered" evidence="2">
    <location>
        <begin position="1144"/>
        <end position="1168"/>
    </location>
</feature>
<feature type="region of interest" description="Disordered" evidence="2">
    <location>
        <begin position="1178"/>
        <end position="1197"/>
    </location>
</feature>
<feature type="compositionally biased region" description="Basic and acidic residues" evidence="2">
    <location>
        <begin position="167"/>
        <end position="183"/>
    </location>
</feature>
<feature type="compositionally biased region" description="Low complexity" evidence="2">
    <location>
        <begin position="1145"/>
        <end position="1163"/>
    </location>
</feature>
<dbReference type="Proteomes" id="UP000039865">
    <property type="component" value="Unassembled WGS sequence"/>
</dbReference>
<feature type="region of interest" description="Disordered" evidence="2">
    <location>
        <begin position="49"/>
        <end position="143"/>
    </location>
</feature>
<evidence type="ECO:0000313" key="4">
    <source>
        <dbReference type="Proteomes" id="UP000039865"/>
    </source>
</evidence>
<sequence>MEIQSAQYKNINLSQQHQMLASTVSFNKHDPSVQQFKDPKQPPIYLSQTHQQQRANNHYQQPPQEKVRHSNGVMNKHDQDQKQHPYKIKKNPSTQMHTPPLYYQNQATTTAEEHNPPTYSNPRSMSNSSHPSSTNQISSNGLLNTNSNNYEFLLSNYNGRAGSDPELIGKHESNNEKHYRNEEVMSQGYDRPGRQQFQIDTKYETHSQQPVSKSQIHPQNQNHQNPSRDINMQRDVVVRDYQEYQEQSEYADNDADYEDQEQDQQQYHHQHKVENNMSMINQNYLDQSSDLYLAKDIMELMRGSIEQDQNQLDEDNQELNNSQFPPIQYRVQDQYLRDSFTYKQKFQSYVQNSLNNKPQISNDHIRKYNQSTFSTITQPLETIKYPEHHLVYNKYPQRSIDATSTLIQDSNESVKQYIPLRENKSKQNEIANIIKGQTKQSELTIHTAAEKIIDSQKRMRAQKREQKKQEKKARTRQESRQEMQMVVNNENENEYTDTYTTNTQTRTYSGLGDVSQSYKLKNQTKLNHLFQSQMNSRATCYNKDPGFTSVSGQMITSSDQQNFGLYSTGDFKSFNSQSQPRIQTRGIIGQQISNDMHLIQNESTHQPRSVMTPQLYGKRHNQHHYNNRVQEPSSENLIVQKLPTPKESHRGIKSHSQKHSAAKPQLNHINNHDVIQINEYYRSPQYLQCRLSSQPQPKRQANSPDDREDTQLSYINTTDISVIEPQLNKQTTSRLSQIITSTLDILRQQEHQEFKLIHEKKIASLEDIEALMKQMAYDLRDKFHHIVKLQNESEINKQMAVTLTDNLSQSLKQNEKLTKKYKRAKNRVYDLKKQIKQMIQDQYLKHPNSMSLQSIQQNTRAYDMSGLSNQQTFDNNNTSNDYQILSQKQQIPSFNSHSRSGNANNTHKSDTLNNFTLNQTNNNHILELNKDIQRLLEENKGLKEELQLKDSILASLQNKLYQDEQTKSHSDNQVQQLKQDMKALESINNQLNRENQNLLQTINEANQSKEEQESQMRDQEIHFQQQLFNKDIEQENLREQMNATNSIMVNRKLHLDSQSQQESLNQLEQEESRNNYISNERSLLNQEVILHFMRLFQIPDLADIEEVFARIDQIYQDQCQMNRVIQENDKLVSFKSRISQILQHSQSDSSSSDYSCPSSSSNSTNCLKSNTNQHLFQQNQVQSSSHSRQGSRKQMSEKAMLNHIQELKSLSYDAKEWQFLIGQLKLILGLQQNQQDSFIVDEIQRLQSEVQTLQDQVENQQKTFDTSTQKVGYLFTNIIQFIQKYIEVYRISSDYDCDIFEVLHNHLLSQQEYLAAVKQITNDLRKALNMDSKLNNTKDILACSLMFIKRQKLSEQNAYQSQNQYQQLQNQSPQDYKNMHNTYSNLIRE</sequence>
<feature type="compositionally biased region" description="Low complexity" evidence="2">
    <location>
        <begin position="120"/>
        <end position="143"/>
    </location>
</feature>
<feature type="coiled-coil region" evidence="1">
    <location>
        <begin position="1243"/>
        <end position="1270"/>
    </location>
</feature>
<gene>
    <name evidence="3" type="primary">Contig4832.g5164</name>
    <name evidence="3" type="ORF">STYLEM_11049</name>
</gene>
<protein>
    <submittedName>
        <fullName evidence="3">Uncharacterized protein</fullName>
    </submittedName>
</protein>
<name>A0A078AIH9_STYLE</name>